<organism evidence="8 9">
    <name type="scientific">Rugamonas aquatica</name>
    <dbReference type="NCBI Taxonomy" id="2743357"/>
    <lineage>
        <taxon>Bacteria</taxon>
        <taxon>Pseudomonadati</taxon>
        <taxon>Pseudomonadota</taxon>
        <taxon>Betaproteobacteria</taxon>
        <taxon>Burkholderiales</taxon>
        <taxon>Oxalobacteraceae</taxon>
        <taxon>Telluria group</taxon>
        <taxon>Rugamonas</taxon>
    </lineage>
</organism>
<comment type="similarity">
    <text evidence="2">Belongs to the GtrA family.</text>
</comment>
<comment type="subcellular location">
    <subcellularLocation>
        <location evidence="1">Membrane</location>
        <topology evidence="1">Multi-pass membrane protein</topology>
    </subcellularLocation>
</comment>
<gene>
    <name evidence="8" type="ORF">GEV02_17060</name>
</gene>
<keyword evidence="5 6" id="KW-0472">Membrane</keyword>
<evidence type="ECO:0000256" key="4">
    <source>
        <dbReference type="ARBA" id="ARBA00022989"/>
    </source>
</evidence>
<keyword evidence="4 6" id="KW-1133">Transmembrane helix</keyword>
<evidence type="ECO:0000313" key="8">
    <source>
        <dbReference type="EMBL" id="MQA39863.1"/>
    </source>
</evidence>
<dbReference type="GO" id="GO:0000271">
    <property type="term" value="P:polysaccharide biosynthetic process"/>
    <property type="evidence" value="ECO:0007669"/>
    <property type="project" value="InterPro"/>
</dbReference>
<dbReference type="InterPro" id="IPR007267">
    <property type="entry name" value="GtrA_DPMS_TM"/>
</dbReference>
<accession>A0A6A7N482</accession>
<feature type="transmembrane region" description="Helical" evidence="6">
    <location>
        <begin position="12"/>
        <end position="33"/>
    </location>
</feature>
<evidence type="ECO:0000256" key="6">
    <source>
        <dbReference type="SAM" id="Phobius"/>
    </source>
</evidence>
<evidence type="ECO:0000256" key="3">
    <source>
        <dbReference type="ARBA" id="ARBA00022692"/>
    </source>
</evidence>
<protein>
    <submittedName>
        <fullName evidence="8">GtrA family protein</fullName>
    </submittedName>
</protein>
<dbReference type="InterPro" id="IPR051401">
    <property type="entry name" value="GtrA_CellWall_Glycosyl"/>
</dbReference>
<dbReference type="PANTHER" id="PTHR38459:SF1">
    <property type="entry name" value="PROPHAGE BACTOPRENOL-LINKED GLUCOSE TRANSLOCASE HOMOLOG"/>
    <property type="match status" value="1"/>
</dbReference>
<dbReference type="PANTHER" id="PTHR38459">
    <property type="entry name" value="PROPHAGE BACTOPRENOL-LINKED GLUCOSE TRANSLOCASE HOMOLOG"/>
    <property type="match status" value="1"/>
</dbReference>
<evidence type="ECO:0000256" key="1">
    <source>
        <dbReference type="ARBA" id="ARBA00004141"/>
    </source>
</evidence>
<evidence type="ECO:0000256" key="5">
    <source>
        <dbReference type="ARBA" id="ARBA00023136"/>
    </source>
</evidence>
<dbReference type="RefSeq" id="WP_152839114.1">
    <property type="nucleotide sequence ID" value="NZ_WHUG01000006.1"/>
</dbReference>
<dbReference type="Proteomes" id="UP000440498">
    <property type="component" value="Unassembled WGS sequence"/>
</dbReference>
<evidence type="ECO:0000259" key="7">
    <source>
        <dbReference type="Pfam" id="PF04138"/>
    </source>
</evidence>
<reference evidence="8 9" key="1">
    <citation type="submission" date="2019-10" db="EMBL/GenBank/DDBJ databases">
        <title>Two novel species isolated from a subtropical stream in China.</title>
        <authorList>
            <person name="Lu H."/>
        </authorList>
    </citation>
    <scope>NUCLEOTIDE SEQUENCE [LARGE SCALE GENOMIC DNA]</scope>
    <source>
        <strain evidence="8 9">FT29W</strain>
    </source>
</reference>
<feature type="transmembrane region" description="Helical" evidence="6">
    <location>
        <begin position="39"/>
        <end position="61"/>
    </location>
</feature>
<keyword evidence="3 6" id="KW-0812">Transmembrane</keyword>
<proteinExistence type="inferred from homology"/>
<name>A0A6A7N482_9BURK</name>
<evidence type="ECO:0000313" key="9">
    <source>
        <dbReference type="Proteomes" id="UP000440498"/>
    </source>
</evidence>
<dbReference type="AlphaFoldDB" id="A0A6A7N482"/>
<dbReference type="EMBL" id="WHUG01000006">
    <property type="protein sequence ID" value="MQA39863.1"/>
    <property type="molecule type" value="Genomic_DNA"/>
</dbReference>
<dbReference type="Pfam" id="PF04138">
    <property type="entry name" value="GtrA_DPMS_TM"/>
    <property type="match status" value="1"/>
</dbReference>
<sequence length="125" mass="13650">MYKRLFLQRQFLVFVAGGLLTALIDIGLMQLALRADLPSLTAASIGFVAGLAVNYLFHARVTFARLSQSHSMWRYLVVVAINYGLTLLLVALAQALLGNPLAGKLISLPVVAANGFLLSKFWVFK</sequence>
<evidence type="ECO:0000256" key="2">
    <source>
        <dbReference type="ARBA" id="ARBA00009399"/>
    </source>
</evidence>
<feature type="transmembrane region" description="Helical" evidence="6">
    <location>
        <begin position="105"/>
        <end position="124"/>
    </location>
</feature>
<feature type="transmembrane region" description="Helical" evidence="6">
    <location>
        <begin position="73"/>
        <end position="93"/>
    </location>
</feature>
<dbReference type="GO" id="GO:0005886">
    <property type="term" value="C:plasma membrane"/>
    <property type="evidence" value="ECO:0007669"/>
    <property type="project" value="TreeGrafter"/>
</dbReference>
<keyword evidence="9" id="KW-1185">Reference proteome</keyword>
<feature type="domain" description="GtrA/DPMS transmembrane" evidence="7">
    <location>
        <begin position="14"/>
        <end position="124"/>
    </location>
</feature>
<comment type="caution">
    <text evidence="8">The sequence shown here is derived from an EMBL/GenBank/DDBJ whole genome shotgun (WGS) entry which is preliminary data.</text>
</comment>